<dbReference type="EMBL" id="LR796894">
    <property type="protein sequence ID" value="CAB4172757.1"/>
    <property type="molecule type" value="Genomic_DNA"/>
</dbReference>
<proteinExistence type="predicted"/>
<protein>
    <submittedName>
        <fullName evidence="1">Uncharacterized protein</fullName>
    </submittedName>
</protein>
<sequence length="57" mass="6998">MKNKLTEQEAIDLLYNMWENMEVPTNFTEDHSYYSEAVKQIMELGYLIPNYFFDEFY</sequence>
<organism evidence="1">
    <name type="scientific">uncultured Caudovirales phage</name>
    <dbReference type="NCBI Taxonomy" id="2100421"/>
    <lineage>
        <taxon>Viruses</taxon>
        <taxon>Duplodnaviria</taxon>
        <taxon>Heunggongvirae</taxon>
        <taxon>Uroviricota</taxon>
        <taxon>Caudoviricetes</taxon>
        <taxon>Peduoviridae</taxon>
        <taxon>Maltschvirus</taxon>
        <taxon>Maltschvirus maltsch</taxon>
    </lineage>
</organism>
<gene>
    <name evidence="1" type="ORF">UFOVP950_2</name>
</gene>
<reference evidence="1" key="1">
    <citation type="submission" date="2020-05" db="EMBL/GenBank/DDBJ databases">
        <authorList>
            <person name="Chiriac C."/>
            <person name="Salcher M."/>
            <person name="Ghai R."/>
            <person name="Kavagutti S V."/>
        </authorList>
    </citation>
    <scope>NUCLEOTIDE SEQUENCE</scope>
</reference>
<accession>A0A6J5PP14</accession>
<name>A0A6J5PP14_9CAUD</name>
<evidence type="ECO:0000313" key="1">
    <source>
        <dbReference type="EMBL" id="CAB4172757.1"/>
    </source>
</evidence>